<dbReference type="RefSeq" id="WP_182482706.1">
    <property type="nucleotide sequence ID" value="NZ_QWLA01000019.1"/>
</dbReference>
<dbReference type="Gene3D" id="2.60.120.260">
    <property type="entry name" value="Galactose-binding domain-like"/>
    <property type="match status" value="1"/>
</dbReference>
<evidence type="ECO:0000256" key="1">
    <source>
        <dbReference type="ARBA" id="ARBA00022801"/>
    </source>
</evidence>
<dbReference type="EC" id="3.2.1.31" evidence="4"/>
<dbReference type="Gene3D" id="3.20.20.80">
    <property type="entry name" value="Glycosidases"/>
    <property type="match status" value="1"/>
</dbReference>
<gene>
    <name evidence="4" type="primary">uidA</name>
    <name evidence="4" type="ORF">Mrose_01318</name>
</gene>
<organism evidence="4 5">
    <name type="scientific">Calidithermus roseus</name>
    <dbReference type="NCBI Taxonomy" id="1644118"/>
    <lineage>
        <taxon>Bacteria</taxon>
        <taxon>Thermotogati</taxon>
        <taxon>Deinococcota</taxon>
        <taxon>Deinococci</taxon>
        <taxon>Thermales</taxon>
        <taxon>Thermaceae</taxon>
        <taxon>Calidithermus</taxon>
    </lineage>
</organism>
<dbReference type="InterPro" id="IPR051913">
    <property type="entry name" value="GH2_Domain-Containing"/>
</dbReference>
<dbReference type="Pfam" id="PF22666">
    <property type="entry name" value="Glyco_hydro_2_N2"/>
    <property type="match status" value="1"/>
</dbReference>
<keyword evidence="1 4" id="KW-0378">Hydrolase</keyword>
<proteinExistence type="predicted"/>
<dbReference type="SUPFAM" id="SSF51445">
    <property type="entry name" value="(Trans)glycosidases"/>
    <property type="match status" value="1"/>
</dbReference>
<dbReference type="Proteomes" id="UP000265341">
    <property type="component" value="Unassembled WGS sequence"/>
</dbReference>
<dbReference type="AlphaFoldDB" id="A0A399EYU2"/>
<evidence type="ECO:0000313" key="5">
    <source>
        <dbReference type="Proteomes" id="UP000265341"/>
    </source>
</evidence>
<name>A0A399EYU2_9DEIN</name>
<protein>
    <submittedName>
        <fullName evidence="4">Beta-glucuronidase</fullName>
        <ecNumber evidence="4">3.2.1.31</ecNumber>
    </submittedName>
</protein>
<dbReference type="Pfam" id="PF02836">
    <property type="entry name" value="Glyco_hydro_2_C"/>
    <property type="match status" value="1"/>
</dbReference>
<dbReference type="GO" id="GO:0005975">
    <property type="term" value="P:carbohydrate metabolic process"/>
    <property type="evidence" value="ECO:0007669"/>
    <property type="project" value="InterPro"/>
</dbReference>
<dbReference type="InterPro" id="IPR006103">
    <property type="entry name" value="Glyco_hydro_2_cat"/>
</dbReference>
<keyword evidence="5" id="KW-1185">Reference proteome</keyword>
<evidence type="ECO:0000259" key="2">
    <source>
        <dbReference type="Pfam" id="PF02836"/>
    </source>
</evidence>
<evidence type="ECO:0000259" key="3">
    <source>
        <dbReference type="Pfam" id="PF22666"/>
    </source>
</evidence>
<accession>A0A399EYU2</accession>
<dbReference type="EMBL" id="QWLA01000019">
    <property type="protein sequence ID" value="RIH87481.1"/>
    <property type="molecule type" value="Genomic_DNA"/>
</dbReference>
<dbReference type="InterPro" id="IPR008979">
    <property type="entry name" value="Galactose-bd-like_sf"/>
</dbReference>
<keyword evidence="4" id="KW-0326">Glycosidase</keyword>
<dbReference type="SUPFAM" id="SSF49785">
    <property type="entry name" value="Galactose-binding domain-like"/>
    <property type="match status" value="1"/>
</dbReference>
<reference evidence="4 5" key="1">
    <citation type="submission" date="2018-08" db="EMBL/GenBank/DDBJ databases">
        <title>Meiothermus roseus NBRC 110900 genome sequencing project.</title>
        <authorList>
            <person name="Da Costa M.S."/>
            <person name="Albuquerque L."/>
            <person name="Raposo P."/>
            <person name="Froufe H.J.C."/>
            <person name="Barroso C.S."/>
            <person name="Egas C."/>
        </authorList>
    </citation>
    <scope>NUCLEOTIDE SEQUENCE [LARGE SCALE GENOMIC DNA]</scope>
    <source>
        <strain evidence="4 5">NBRC 110900</strain>
    </source>
</reference>
<sequence>MPDSQHPTPQLERPHWRDLGGLWRFAFDDEARFTHPEEVEFDREILVPYAPESPRSGLGDQGYHRAVWYRTAVRLTPQELEAGRLLLHFGAVDYRATVWANGERVAEHAGGHTPFYADVTDALKGDVLEVVVRAEDDPHDLAKPRGKQDWQPAPHSIWYPRTTGIWQPVWLEAVPRTRIAKLRWTPSVPEWSLRLETEFAGPLLPDLSLRVRLRVGEEVLAEDRYAVGGPHLVRILALPDPGIDDLRDELLWSPEHPQLIDAELELLQGEAVLDRVCSYTALRSVRLEGRRFLLNERPYYLRMVLDQGYWPEGLMTASDEELRRDVELARRLGFNGARKHQKLENPRWLYWCDRIGLLVWDEMPSAYTFSPVTIDRLTREWLEAMERDYSHPCVVGWVPFNESWGVPDLPTQAAQRDFVKGLYHLTRAKDPTRPVSANDGWEQPVSDVLAIHDYTPDPEVILRRYADLEALEKAVEAFRPGGRRLVLEDFGWREKPALLSEFGGIAFSQGDGWGYSRAQSAEGFLEHYTALLEAVHRSEGLAGFCYTQLADTFQEKNGLLYADRTPKADLDRLCRATRGPAQPYDEANPLGYSRRWLDKQRKAAVSV</sequence>
<dbReference type="InterPro" id="IPR054593">
    <property type="entry name" value="Beta-mannosidase-like_N2"/>
</dbReference>
<feature type="domain" description="Beta-mannosidase-like galactose-binding" evidence="3">
    <location>
        <begin position="66"/>
        <end position="135"/>
    </location>
</feature>
<dbReference type="InterPro" id="IPR017853">
    <property type="entry name" value="GH"/>
</dbReference>
<comment type="caution">
    <text evidence="4">The sequence shown here is derived from an EMBL/GenBank/DDBJ whole genome shotgun (WGS) entry which is preliminary data.</text>
</comment>
<dbReference type="GO" id="GO:0004566">
    <property type="term" value="F:beta-glucuronidase activity"/>
    <property type="evidence" value="ECO:0007669"/>
    <property type="project" value="UniProtKB-EC"/>
</dbReference>
<evidence type="ECO:0000313" key="4">
    <source>
        <dbReference type="EMBL" id="RIH87481.1"/>
    </source>
</evidence>
<feature type="domain" description="Glycoside hydrolase family 2 catalytic" evidence="2">
    <location>
        <begin position="285"/>
        <end position="571"/>
    </location>
</feature>
<dbReference type="PANTHER" id="PTHR42732">
    <property type="entry name" value="BETA-GALACTOSIDASE"/>
    <property type="match status" value="1"/>
</dbReference>
<dbReference type="PANTHER" id="PTHR42732:SF3">
    <property type="entry name" value="HYDROLASE"/>
    <property type="match status" value="1"/>
</dbReference>